<organism evidence="4 8">
    <name type="scientific">Thermus scotoductus</name>
    <dbReference type="NCBI Taxonomy" id="37636"/>
    <lineage>
        <taxon>Bacteria</taxon>
        <taxon>Thermotogati</taxon>
        <taxon>Deinococcota</taxon>
        <taxon>Deinococci</taxon>
        <taxon>Thermales</taxon>
        <taxon>Thermaceae</taxon>
        <taxon>Thermus</taxon>
    </lineage>
</organism>
<dbReference type="Proteomes" id="UP000286734">
    <property type="component" value="Unassembled WGS sequence"/>
</dbReference>
<evidence type="ECO:0000259" key="3">
    <source>
        <dbReference type="Pfam" id="PF13203"/>
    </source>
</evidence>
<protein>
    <recommendedName>
        <fullName evidence="10">Metal-dependent peptidase</fullName>
    </recommendedName>
</protein>
<feature type="domain" description="Putative metallopeptidase" evidence="3">
    <location>
        <begin position="3"/>
        <end position="244"/>
    </location>
</feature>
<gene>
    <name evidence="6" type="ORF">CSW27_03940</name>
    <name evidence="5" type="ORF">CSW40_00245</name>
    <name evidence="4" type="ORF">CSW47_01465</name>
</gene>
<dbReference type="PANTHER" id="PTHR38730">
    <property type="entry name" value="SLL7028 PROTEIN"/>
    <property type="match status" value="1"/>
</dbReference>
<evidence type="ECO:0000313" key="8">
    <source>
        <dbReference type="Proteomes" id="UP000286734"/>
    </source>
</evidence>
<dbReference type="Pfam" id="PF13203">
    <property type="entry name" value="DUF2201_N"/>
    <property type="match status" value="1"/>
</dbReference>
<proteinExistence type="predicted"/>
<evidence type="ECO:0000259" key="2">
    <source>
        <dbReference type="Pfam" id="PF09967"/>
    </source>
</evidence>
<evidence type="ECO:0000313" key="5">
    <source>
        <dbReference type="EMBL" id="RTH28778.1"/>
    </source>
</evidence>
<dbReference type="InterPro" id="IPR036465">
    <property type="entry name" value="vWFA_dom_sf"/>
</dbReference>
<evidence type="ECO:0000313" key="6">
    <source>
        <dbReference type="EMBL" id="RTI16340.1"/>
    </source>
</evidence>
<reference evidence="7 8" key="1">
    <citation type="journal article" date="2019" name="Extremophiles">
        <title>Biogeography of thermophiles and predominance of Thermus scotoductus in domestic water heaters.</title>
        <authorList>
            <person name="Wilpiszeski R.L."/>
            <person name="Zhang Z."/>
            <person name="House C.H."/>
        </authorList>
    </citation>
    <scope>NUCLEOTIDE SEQUENCE [LARGE SCALE GENOMIC DNA]</scope>
    <source>
        <strain evidence="6 9">14_S14</strain>
        <strain evidence="5 7">27_S27</strain>
        <strain evidence="4 8">34_S34</strain>
    </source>
</reference>
<dbReference type="RefSeq" id="WP_126199932.1">
    <property type="nucleotide sequence ID" value="NZ_PELP01000029.1"/>
</dbReference>
<feature type="domain" description="VWA-like" evidence="2">
    <location>
        <begin position="260"/>
        <end position="377"/>
    </location>
</feature>
<evidence type="ECO:0000313" key="4">
    <source>
        <dbReference type="EMBL" id="RTH07599.1"/>
    </source>
</evidence>
<dbReference type="InterPro" id="IPR025154">
    <property type="entry name" value="Put_metallopeptidase_dom"/>
</dbReference>
<dbReference type="EMBL" id="PELP01000029">
    <property type="protein sequence ID" value="RTH07599.1"/>
    <property type="molecule type" value="Genomic_DNA"/>
</dbReference>
<dbReference type="Proteomes" id="UP000286712">
    <property type="component" value="Unassembled WGS sequence"/>
</dbReference>
<dbReference type="AlphaFoldDB" id="A0A430RHB4"/>
<evidence type="ECO:0000313" key="7">
    <source>
        <dbReference type="Proteomes" id="UP000286712"/>
    </source>
</evidence>
<evidence type="ECO:0000256" key="1">
    <source>
        <dbReference type="SAM" id="MobiDB-lite"/>
    </source>
</evidence>
<dbReference type="PANTHER" id="PTHR38730:SF1">
    <property type="entry name" value="SLL7028 PROTEIN"/>
    <property type="match status" value="1"/>
</dbReference>
<comment type="caution">
    <text evidence="4">The sequence shown here is derived from an EMBL/GenBank/DDBJ whole genome shotgun (WGS) entry which is preliminary data.</text>
</comment>
<dbReference type="Proteomes" id="UP000287155">
    <property type="component" value="Unassembled WGS sequence"/>
</dbReference>
<evidence type="ECO:0000313" key="9">
    <source>
        <dbReference type="Proteomes" id="UP000287155"/>
    </source>
</evidence>
<dbReference type="EMBL" id="PELW01000005">
    <property type="protein sequence ID" value="RTH28778.1"/>
    <property type="molecule type" value="Genomic_DNA"/>
</dbReference>
<dbReference type="SUPFAM" id="SSF53300">
    <property type="entry name" value="vWA-like"/>
    <property type="match status" value="1"/>
</dbReference>
<name>A0A430RHB4_THESC</name>
<accession>A0A430RHB4</accession>
<sequence>MDERIRTARAAMVAKFPYFAPMAYTLTLVETRLVPTMAVDRHARLYYNPDFLATVDDRQLVGLMWHEVNHLVRDHPGRGKPFHDIDPKRTMVAADLEVNDDAEEAGVTLPEGGVYPETFRLPRGKTLEEYFALLEGKKLPDFPHGSNTGGEAPWELPPDHPDYPGTPEAALEVTRRQVAEEAQRAAEGKGRGTVPSGIRRWAEAYLNPKVDWRNLLRHAIRRAYADLSKKSRPTYARPHRRNHAYHPFVLPGTYGLRPKVAVVIDTSGSVDRELLNQALSEVKGVLRVTRKVQVYTVDAEVHTAQTVFRPEDITLLGGGGTDMGQGIHRAVQDGHTLVIVLTDGETPWPENPPPARVIIALLRDQPSWPTPWWATTVEVR</sequence>
<dbReference type="Pfam" id="PF09967">
    <property type="entry name" value="DUF2201"/>
    <property type="match status" value="1"/>
</dbReference>
<feature type="region of interest" description="Disordered" evidence="1">
    <location>
        <begin position="141"/>
        <end position="167"/>
    </location>
</feature>
<dbReference type="EMBL" id="PEMJ01000088">
    <property type="protein sequence ID" value="RTI16340.1"/>
    <property type="molecule type" value="Genomic_DNA"/>
</dbReference>
<dbReference type="InterPro" id="IPR018698">
    <property type="entry name" value="VWA-like_dom"/>
</dbReference>
<evidence type="ECO:0008006" key="10">
    <source>
        <dbReference type="Google" id="ProtNLM"/>
    </source>
</evidence>